<organism evidence="2 3">
    <name type="scientific">Rhodococcus tibetensis</name>
    <dbReference type="NCBI Taxonomy" id="2965064"/>
    <lineage>
        <taxon>Bacteria</taxon>
        <taxon>Bacillati</taxon>
        <taxon>Actinomycetota</taxon>
        <taxon>Actinomycetes</taxon>
        <taxon>Mycobacteriales</taxon>
        <taxon>Nocardiaceae</taxon>
        <taxon>Rhodococcus</taxon>
    </lineage>
</organism>
<evidence type="ECO:0000313" key="3">
    <source>
        <dbReference type="Proteomes" id="UP001524501"/>
    </source>
</evidence>
<keyword evidence="3" id="KW-1185">Reference proteome</keyword>
<dbReference type="RefSeq" id="WP_255966685.1">
    <property type="nucleotide sequence ID" value="NZ_JANFQF010000004.1"/>
</dbReference>
<name>A0ABT1QB25_9NOCA</name>
<evidence type="ECO:0000313" key="2">
    <source>
        <dbReference type="EMBL" id="MCQ4118920.1"/>
    </source>
</evidence>
<reference evidence="2 3" key="1">
    <citation type="submission" date="2022-07" db="EMBL/GenBank/DDBJ databases">
        <title>Degradation activity of malathion, p-nitrophenol and potential low-temperature adaptation strategy of Rhodococcus sp. FXJ9.536.</title>
        <authorList>
            <person name="Huang J."/>
            <person name="Huang Y."/>
        </authorList>
    </citation>
    <scope>NUCLEOTIDE SEQUENCE [LARGE SCALE GENOMIC DNA]</scope>
    <source>
        <strain evidence="2 3">FXJ9.536</strain>
    </source>
</reference>
<accession>A0ABT1QB25</accession>
<evidence type="ECO:0000256" key="1">
    <source>
        <dbReference type="SAM" id="MobiDB-lite"/>
    </source>
</evidence>
<dbReference type="EMBL" id="JANFQF010000004">
    <property type="protein sequence ID" value="MCQ4118920.1"/>
    <property type="molecule type" value="Genomic_DNA"/>
</dbReference>
<protein>
    <submittedName>
        <fullName evidence="2">Uncharacterized protein</fullName>
    </submittedName>
</protein>
<comment type="caution">
    <text evidence="2">The sequence shown here is derived from an EMBL/GenBank/DDBJ whole genome shotgun (WGS) entry which is preliminary data.</text>
</comment>
<gene>
    <name evidence="2" type="ORF">NOF53_06990</name>
</gene>
<feature type="compositionally biased region" description="Basic residues" evidence="1">
    <location>
        <begin position="39"/>
        <end position="52"/>
    </location>
</feature>
<feature type="region of interest" description="Disordered" evidence="1">
    <location>
        <begin position="30"/>
        <end position="52"/>
    </location>
</feature>
<dbReference type="Proteomes" id="UP001524501">
    <property type="component" value="Unassembled WGS sequence"/>
</dbReference>
<proteinExistence type="predicted"/>
<sequence length="52" mass="5911">MATVWPLLRPFGRGGNAHGEHAVSNLARVVGRNGSQVSKHQHQQQQRRRSRR</sequence>